<evidence type="ECO:0000259" key="1">
    <source>
        <dbReference type="Pfam" id="PF07238"/>
    </source>
</evidence>
<dbReference type="RefSeq" id="WP_015709340.1">
    <property type="nucleotide sequence ID" value="NC_015578.1"/>
</dbReference>
<dbReference type="HOGENOM" id="CLU_651969_0_0_12"/>
<dbReference type="Proteomes" id="UP000009223">
    <property type="component" value="Chromosome"/>
</dbReference>
<gene>
    <name evidence="2" type="ordered locus">TREPR_0690</name>
</gene>
<reference evidence="3" key="1">
    <citation type="submission" date="2009-12" db="EMBL/GenBank/DDBJ databases">
        <title>Complete sequence of Treponema primitia strain ZAS-2.</title>
        <authorList>
            <person name="Tetu S.G."/>
            <person name="Matson E."/>
            <person name="Ren Q."/>
            <person name="Seshadri R."/>
            <person name="Elbourne L."/>
            <person name="Hassan K.A."/>
            <person name="Durkin A."/>
            <person name="Radune D."/>
            <person name="Mohamoud Y."/>
            <person name="Shay R."/>
            <person name="Jin S."/>
            <person name="Zhang X."/>
            <person name="Lucey K."/>
            <person name="Ballor N.R."/>
            <person name="Ottesen E."/>
            <person name="Rosenthal R."/>
            <person name="Allen A."/>
            <person name="Leadbetter J.R."/>
            <person name="Paulsen I.T."/>
        </authorList>
    </citation>
    <scope>NUCLEOTIDE SEQUENCE [LARGE SCALE GENOMIC DNA]</scope>
    <source>
        <strain evidence="3">ATCC BAA-887 / DSM 12427 / ZAS-2</strain>
    </source>
</reference>
<dbReference type="OrthoDB" id="336193at2"/>
<protein>
    <submittedName>
        <fullName evidence="2">Type IV pilus assembly protein PilZ</fullName>
    </submittedName>
</protein>
<feature type="domain" description="PilZ" evidence="1">
    <location>
        <begin position="307"/>
        <end position="394"/>
    </location>
</feature>
<dbReference type="EMBL" id="CP001843">
    <property type="protein sequence ID" value="AEF83999.1"/>
    <property type="molecule type" value="Genomic_DNA"/>
</dbReference>
<sequence>MATPIKRIEKDFFLKVLYDEQLPIIFLRNRTEYVLRVERPAKDEIQLQSDRPIPGLKPRKKMDLMFEHHGQVITFSLEVRTLRDNHITAATPEFMYKNLARSHSRVVTPPDLQIQFTFRGDRYSLSFPKIPEYETGEIAEFMKNLDPHNLSGLIDQLAEWVKGFASGYKMIIFKDVHPNTAEEKILAETGKTLFLASTLGSLPHTDPLPKKRLITDDMLKRYLESTGVGQKFLDDAAARFIRSKFDSGIYSDLWVPIIFQEYVIGYIHIWISKEGLAPLNYDIIETVYQFARILAFSLKINGYFESGKIKNEPFAGNVIDISASGLLFAYPHSDLAAALLPDSELSVKLTAPKRTVNATAHIVRRFKDASANYFGCQFLDIAPEDIRFLFEYIYGKPFTDADASFLTGHV</sequence>
<organism evidence="2 3">
    <name type="scientific">Treponema primitia (strain ATCC BAA-887 / DSM 12427 / ZAS-2)</name>
    <dbReference type="NCBI Taxonomy" id="545694"/>
    <lineage>
        <taxon>Bacteria</taxon>
        <taxon>Pseudomonadati</taxon>
        <taxon>Spirochaetota</taxon>
        <taxon>Spirochaetia</taxon>
        <taxon>Spirochaetales</taxon>
        <taxon>Treponemataceae</taxon>
        <taxon>Treponema</taxon>
    </lineage>
</organism>
<dbReference type="InterPro" id="IPR009875">
    <property type="entry name" value="PilZ_domain"/>
</dbReference>
<evidence type="ECO:0000313" key="3">
    <source>
        <dbReference type="Proteomes" id="UP000009223"/>
    </source>
</evidence>
<accession>F5YJZ8</accession>
<evidence type="ECO:0000313" key="2">
    <source>
        <dbReference type="EMBL" id="AEF83999.1"/>
    </source>
</evidence>
<proteinExistence type="predicted"/>
<dbReference type="GO" id="GO:0035438">
    <property type="term" value="F:cyclic-di-GMP binding"/>
    <property type="evidence" value="ECO:0007669"/>
    <property type="project" value="InterPro"/>
</dbReference>
<reference evidence="2 3" key="2">
    <citation type="journal article" date="2011" name="ISME J.">
        <title>RNA-seq reveals cooperative metabolic interactions between two termite-gut spirochete species in co-culture.</title>
        <authorList>
            <person name="Rosenthal A.Z."/>
            <person name="Matson E.G."/>
            <person name="Eldar A."/>
            <person name="Leadbetter J.R."/>
        </authorList>
    </citation>
    <scope>NUCLEOTIDE SEQUENCE [LARGE SCALE GENOMIC DNA]</scope>
    <source>
        <strain evidence="3">ATCC BAA-887 / DSM 12427 / ZAS-2</strain>
    </source>
</reference>
<dbReference type="SUPFAM" id="SSF141371">
    <property type="entry name" value="PilZ domain-like"/>
    <property type="match status" value="1"/>
</dbReference>
<dbReference type="Pfam" id="PF07238">
    <property type="entry name" value="PilZ"/>
    <property type="match status" value="1"/>
</dbReference>
<dbReference type="AlphaFoldDB" id="F5YJZ8"/>
<keyword evidence="3" id="KW-1185">Reference proteome</keyword>
<dbReference type="Gene3D" id="2.40.10.220">
    <property type="entry name" value="predicted glycosyltransferase like domains"/>
    <property type="match status" value="1"/>
</dbReference>
<dbReference type="KEGG" id="tpi:TREPR_0690"/>
<name>F5YJZ8_TREPZ</name>
<dbReference type="eggNOG" id="ENOG5033XV6">
    <property type="taxonomic scope" value="Bacteria"/>
</dbReference>